<dbReference type="InterPro" id="IPR042120">
    <property type="entry name" value="MutL_C_dimsub"/>
</dbReference>
<dbReference type="InterPro" id="IPR014762">
    <property type="entry name" value="DNA_mismatch_repair_CS"/>
</dbReference>
<dbReference type="EMBL" id="AEEI01000004">
    <property type="protein sequence ID" value="EFM02909.1"/>
    <property type="molecule type" value="Genomic_DNA"/>
</dbReference>
<dbReference type="InterPro" id="IPR036890">
    <property type="entry name" value="HATPase_C_sf"/>
</dbReference>
<dbReference type="InterPro" id="IPR014790">
    <property type="entry name" value="MutL_C"/>
</dbReference>
<dbReference type="GO" id="GO:0032300">
    <property type="term" value="C:mismatch repair complex"/>
    <property type="evidence" value="ECO:0007669"/>
    <property type="project" value="InterPro"/>
</dbReference>
<evidence type="ECO:0000256" key="1">
    <source>
        <dbReference type="ARBA" id="ARBA00006082"/>
    </source>
</evidence>
<proteinExistence type="inferred from homology"/>
<dbReference type="InterPro" id="IPR020568">
    <property type="entry name" value="Ribosomal_Su5_D2-typ_SF"/>
</dbReference>
<dbReference type="InterPro" id="IPR020667">
    <property type="entry name" value="DNA_mismatch_repair_MutL"/>
</dbReference>
<evidence type="ECO:0000256" key="2">
    <source>
        <dbReference type="ARBA" id="ARBA00021975"/>
    </source>
</evidence>
<dbReference type="InterPro" id="IPR013507">
    <property type="entry name" value="DNA_mismatch_S5_2-like"/>
</dbReference>
<evidence type="ECO:0000313" key="9">
    <source>
        <dbReference type="Proteomes" id="UP000004394"/>
    </source>
</evidence>
<dbReference type="Gene3D" id="3.30.230.10">
    <property type="match status" value="1"/>
</dbReference>
<dbReference type="InterPro" id="IPR038973">
    <property type="entry name" value="MutL/Mlh/Pms-like"/>
</dbReference>
<sequence>MSDIIQLLPDTVANQIAAGEVIQRPASVIKELVENAVDAGAETIHVSVTDAGRTSIQVIDDGCGMSDTDARLSFERHATSKIRKADDLFALHTMGFRGEALASIAAVAQIELRTRLRGTQLGTRLSVSGFQFTGQEPVSCAEGTNITVENLFFNVPARRKFLKSNATELSHITTVFERIVLVNPHIRFTLHSNGTELFNLAQGTTRQRIIDIFGRKLNQELLPIKADTQLCRISGFIGKPESARKRGARQFFFVNGRYMKHPYFAKAVMSAYERLVPAGEQIPYFIYFDVNPQDIDVNIHPTKTEIKFENEQPIWQILSAAVRETFGKFNDVPSIDFDTQGKPDIPVFNPLPNHATTPKVNYNPFYNPFKEQAAHRRTQAPEQWEQIYEGLKGGTEAQHTLFPQAEERTDENLISEKSPVHYQYKGQYIMTAVKSGLMIIDQHRAHIRILYEKYMQQLTHHSGHAQQVLFPETVSFPPSEAALLDRILPEMTGMGFDLTDLGGGTYAINGIPADIEGLNVVSLINEMVSTAIEQGTDIREDINHSLAMSLARQAAIPQGQVLNNDEMEAIVNALFACSNVNYTPTGKPVLCILEQKNIEQMLNT</sequence>
<dbReference type="InterPro" id="IPR002099">
    <property type="entry name" value="MutL/Mlh/PMS"/>
</dbReference>
<keyword evidence="9" id="KW-1185">Reference proteome</keyword>
<gene>
    <name evidence="5 8" type="primary">mutL</name>
    <name evidence="8" type="ORF">HMPREF0658_0051</name>
</gene>
<dbReference type="CDD" id="cd00782">
    <property type="entry name" value="MutL_Trans"/>
    <property type="match status" value="1"/>
</dbReference>
<dbReference type="Gene3D" id="3.30.1540.20">
    <property type="entry name" value="MutL, C-terminal domain, dimerisation subdomain"/>
    <property type="match status" value="1"/>
</dbReference>
<dbReference type="SUPFAM" id="SSF55874">
    <property type="entry name" value="ATPase domain of HSP90 chaperone/DNA topoisomerase II/histidine kinase"/>
    <property type="match status" value="1"/>
</dbReference>
<dbReference type="RefSeq" id="WP_006947671.1">
    <property type="nucleotide sequence ID" value="NZ_BAJI01000007.1"/>
</dbReference>
<dbReference type="Pfam" id="PF01119">
    <property type="entry name" value="DNA_mis_repair"/>
    <property type="match status" value="1"/>
</dbReference>
<feature type="domain" description="MutL C-terminal dimerisation" evidence="6">
    <location>
        <begin position="420"/>
        <end position="562"/>
    </location>
</feature>
<dbReference type="GO" id="GO:0006298">
    <property type="term" value="P:mismatch repair"/>
    <property type="evidence" value="ECO:0007669"/>
    <property type="project" value="UniProtKB-UniRule"/>
</dbReference>
<dbReference type="Gene3D" id="3.30.565.10">
    <property type="entry name" value="Histidine kinase-like ATPase, C-terminal domain"/>
    <property type="match status" value="1"/>
</dbReference>
<dbReference type="Proteomes" id="UP000004394">
    <property type="component" value="Unassembled WGS sequence"/>
</dbReference>
<dbReference type="SUPFAM" id="SSF54211">
    <property type="entry name" value="Ribosomal protein S5 domain 2-like"/>
    <property type="match status" value="1"/>
</dbReference>
<dbReference type="HAMAP" id="MF_00149">
    <property type="entry name" value="DNA_mis_repair"/>
    <property type="match status" value="1"/>
</dbReference>
<evidence type="ECO:0000313" key="8">
    <source>
        <dbReference type="EMBL" id="EFM02909.1"/>
    </source>
</evidence>
<dbReference type="PANTHER" id="PTHR10073">
    <property type="entry name" value="DNA MISMATCH REPAIR PROTEIN MLH, PMS, MUTL"/>
    <property type="match status" value="1"/>
</dbReference>
<dbReference type="GO" id="GO:0030983">
    <property type="term" value="F:mismatched DNA binding"/>
    <property type="evidence" value="ECO:0007669"/>
    <property type="project" value="InterPro"/>
</dbReference>
<dbReference type="OrthoDB" id="9763467at2"/>
<dbReference type="InterPro" id="IPR042121">
    <property type="entry name" value="MutL_C_regsub"/>
</dbReference>
<dbReference type="FunFam" id="3.30.565.10:FF:000003">
    <property type="entry name" value="DNA mismatch repair endonuclease MutL"/>
    <property type="match status" value="1"/>
</dbReference>
<name>E0NPF0_9BACT</name>
<dbReference type="InterPro" id="IPR037198">
    <property type="entry name" value="MutL_C_sf"/>
</dbReference>
<keyword evidence="4 5" id="KW-0234">DNA repair</keyword>
<organism evidence="8 9">
    <name type="scientific">Hoylesella marshii DSM 16973 = JCM 13450</name>
    <dbReference type="NCBI Taxonomy" id="862515"/>
    <lineage>
        <taxon>Bacteria</taxon>
        <taxon>Pseudomonadati</taxon>
        <taxon>Bacteroidota</taxon>
        <taxon>Bacteroidia</taxon>
        <taxon>Bacteroidales</taxon>
        <taxon>Prevotellaceae</taxon>
        <taxon>Hoylesella</taxon>
    </lineage>
</organism>
<dbReference type="SMART" id="SM01340">
    <property type="entry name" value="DNA_mis_repair"/>
    <property type="match status" value="1"/>
</dbReference>
<dbReference type="GO" id="GO:0016887">
    <property type="term" value="F:ATP hydrolysis activity"/>
    <property type="evidence" value="ECO:0007669"/>
    <property type="project" value="InterPro"/>
</dbReference>
<dbReference type="Gene3D" id="3.30.1370.100">
    <property type="entry name" value="MutL, C-terminal domain, regulatory subdomain"/>
    <property type="match status" value="1"/>
</dbReference>
<comment type="similarity">
    <text evidence="1 5">Belongs to the DNA mismatch repair MutL/HexB family.</text>
</comment>
<dbReference type="eggNOG" id="COG0323">
    <property type="taxonomic scope" value="Bacteria"/>
</dbReference>
<evidence type="ECO:0000259" key="7">
    <source>
        <dbReference type="SMART" id="SM01340"/>
    </source>
</evidence>
<dbReference type="GO" id="GO:0005524">
    <property type="term" value="F:ATP binding"/>
    <property type="evidence" value="ECO:0007669"/>
    <property type="project" value="InterPro"/>
</dbReference>
<evidence type="ECO:0000256" key="3">
    <source>
        <dbReference type="ARBA" id="ARBA00022763"/>
    </source>
</evidence>
<dbReference type="Pfam" id="PF08676">
    <property type="entry name" value="MutL_C"/>
    <property type="match status" value="1"/>
</dbReference>
<comment type="caution">
    <text evidence="8">The sequence shown here is derived from an EMBL/GenBank/DDBJ whole genome shotgun (WGS) entry which is preliminary data.</text>
</comment>
<dbReference type="InterPro" id="IPR014721">
    <property type="entry name" value="Ribsml_uS5_D2-typ_fold_subgr"/>
</dbReference>
<dbReference type="SMART" id="SM00853">
    <property type="entry name" value="MutL_C"/>
    <property type="match status" value="1"/>
</dbReference>
<protein>
    <recommendedName>
        <fullName evidence="2 5">DNA mismatch repair protein MutL</fullName>
    </recommendedName>
</protein>
<comment type="function">
    <text evidence="5">This protein is involved in the repair of mismatches in DNA. It is required for dam-dependent methyl-directed DNA mismatch repair. May act as a 'molecular matchmaker', a protein that promotes the formation of a stable complex between two or more DNA-binding proteins in an ATP-dependent manner without itself being part of a final effector complex.</text>
</comment>
<reference evidence="8" key="1">
    <citation type="submission" date="2010-07" db="EMBL/GenBank/DDBJ databases">
        <authorList>
            <person name="Muzny D."/>
            <person name="Qin X."/>
            <person name="Deng J."/>
            <person name="Jiang H."/>
            <person name="Liu Y."/>
            <person name="Qu J."/>
            <person name="Song X.-Z."/>
            <person name="Zhang L."/>
            <person name="Thornton R."/>
            <person name="Coyle M."/>
            <person name="Francisco L."/>
            <person name="Jackson L."/>
            <person name="Javaid M."/>
            <person name="Korchina V."/>
            <person name="Kovar C."/>
            <person name="Mata R."/>
            <person name="Mathew T."/>
            <person name="Ngo R."/>
            <person name="Nguyen L."/>
            <person name="Nguyen N."/>
            <person name="Okwuonu G."/>
            <person name="Ongeri F."/>
            <person name="Pham C."/>
            <person name="Simmons D."/>
            <person name="Wilczek-Boney K."/>
            <person name="Hale W."/>
            <person name="Jakkamsetti A."/>
            <person name="Pham P."/>
            <person name="Ruth R."/>
            <person name="San Lucas F."/>
            <person name="Warren J."/>
            <person name="Zhang J."/>
            <person name="Zhao Z."/>
            <person name="Zhou C."/>
            <person name="Zhu D."/>
            <person name="Lee S."/>
            <person name="Bess C."/>
            <person name="Blankenburg K."/>
            <person name="Forbes L."/>
            <person name="Fu Q."/>
            <person name="Gubbala S."/>
            <person name="Hirani K."/>
            <person name="Jayaseelan J.C."/>
            <person name="Lara F."/>
            <person name="Munidasa M."/>
            <person name="Palculict T."/>
            <person name="Patil S."/>
            <person name="Pu L.-L."/>
            <person name="Saada N."/>
            <person name="Tang L."/>
            <person name="Weissenberger G."/>
            <person name="Zhu Y."/>
            <person name="Hemphill L."/>
            <person name="Shang Y."/>
            <person name="Youmans B."/>
            <person name="Ayvaz T."/>
            <person name="Ross M."/>
            <person name="Santibanez J."/>
            <person name="Aqrawi P."/>
            <person name="Gross S."/>
            <person name="Joshi V."/>
            <person name="Fowler G."/>
            <person name="Nazareth L."/>
            <person name="Reid J."/>
            <person name="Worley K."/>
            <person name="Petrosino J."/>
            <person name="Highlander S."/>
            <person name="Gibbs R."/>
        </authorList>
    </citation>
    <scope>NUCLEOTIDE SEQUENCE [LARGE SCALE GENOMIC DNA]</scope>
    <source>
        <strain evidence="8">DSM 16973</strain>
    </source>
</reference>
<dbReference type="NCBIfam" id="TIGR00585">
    <property type="entry name" value="mutl"/>
    <property type="match status" value="1"/>
</dbReference>
<dbReference type="CDD" id="cd16926">
    <property type="entry name" value="HATPase_MutL-MLH-PMS-like"/>
    <property type="match status" value="1"/>
</dbReference>
<dbReference type="HOGENOM" id="CLU_004131_4_0_10"/>
<accession>E0NPF0</accession>
<dbReference type="GO" id="GO:0140664">
    <property type="term" value="F:ATP-dependent DNA damage sensor activity"/>
    <property type="evidence" value="ECO:0007669"/>
    <property type="project" value="InterPro"/>
</dbReference>
<dbReference type="PANTHER" id="PTHR10073:SF12">
    <property type="entry name" value="DNA MISMATCH REPAIR PROTEIN MLH1"/>
    <property type="match status" value="1"/>
</dbReference>
<dbReference type="STRING" id="862515.HMPREF0658_0051"/>
<evidence type="ECO:0000259" key="6">
    <source>
        <dbReference type="SMART" id="SM00853"/>
    </source>
</evidence>
<feature type="domain" description="DNA mismatch repair protein S5" evidence="7">
    <location>
        <begin position="209"/>
        <end position="327"/>
    </location>
</feature>
<keyword evidence="3 5" id="KW-0227">DNA damage</keyword>
<dbReference type="SUPFAM" id="SSF118116">
    <property type="entry name" value="DNA mismatch repair protein MutL"/>
    <property type="match status" value="1"/>
</dbReference>
<dbReference type="AlphaFoldDB" id="E0NPF0"/>
<evidence type="ECO:0000256" key="5">
    <source>
        <dbReference type="HAMAP-Rule" id="MF_00149"/>
    </source>
</evidence>
<dbReference type="PROSITE" id="PS00058">
    <property type="entry name" value="DNA_MISMATCH_REPAIR_1"/>
    <property type="match status" value="1"/>
</dbReference>
<evidence type="ECO:0000256" key="4">
    <source>
        <dbReference type="ARBA" id="ARBA00023204"/>
    </source>
</evidence>
<dbReference type="Pfam" id="PF13589">
    <property type="entry name" value="HATPase_c_3"/>
    <property type="match status" value="1"/>
</dbReference>